<dbReference type="EMBL" id="BAABCQ010000057">
    <property type="protein sequence ID" value="GAA3981176.1"/>
    <property type="molecule type" value="Genomic_DNA"/>
</dbReference>
<reference evidence="4" key="1">
    <citation type="journal article" date="2019" name="Int. J. Syst. Evol. Microbiol.">
        <title>The Global Catalogue of Microorganisms (GCM) 10K type strain sequencing project: providing services to taxonomists for standard genome sequencing and annotation.</title>
        <authorList>
            <consortium name="The Broad Institute Genomics Platform"/>
            <consortium name="The Broad Institute Genome Sequencing Center for Infectious Disease"/>
            <person name="Wu L."/>
            <person name="Ma J."/>
        </authorList>
    </citation>
    <scope>NUCLEOTIDE SEQUENCE [LARGE SCALE GENOMIC DNA]</scope>
    <source>
        <strain evidence="4">JCM 17027</strain>
    </source>
</reference>
<dbReference type="RefSeq" id="WP_345593062.1">
    <property type="nucleotide sequence ID" value="NZ_BAABCQ010000057.1"/>
</dbReference>
<protein>
    <submittedName>
        <fullName evidence="3">Uncharacterized protein</fullName>
    </submittedName>
</protein>
<sequence>MLSCLVSPAFDSTAFLPFLGAVTAAPALAVVTAGHLLDNPSLLWAGVPVSVTAGFVAYMMLGRAGSETLIKRGPELLYLMRTGKAQQDKGGGPGASFIKAMPKHRQQLL</sequence>
<evidence type="ECO:0000313" key="3">
    <source>
        <dbReference type="EMBL" id="GAA3981176.1"/>
    </source>
</evidence>
<keyword evidence="2" id="KW-1133">Transmembrane helix</keyword>
<proteinExistence type="predicted"/>
<evidence type="ECO:0000256" key="1">
    <source>
        <dbReference type="SAM" id="MobiDB-lite"/>
    </source>
</evidence>
<keyword evidence="2" id="KW-0472">Membrane</keyword>
<organism evidence="3 4">
    <name type="scientific">Streptomyces marokkonensis</name>
    <dbReference type="NCBI Taxonomy" id="324855"/>
    <lineage>
        <taxon>Bacteria</taxon>
        <taxon>Bacillati</taxon>
        <taxon>Actinomycetota</taxon>
        <taxon>Actinomycetes</taxon>
        <taxon>Kitasatosporales</taxon>
        <taxon>Streptomycetaceae</taxon>
        <taxon>Streptomyces</taxon>
    </lineage>
</organism>
<gene>
    <name evidence="3" type="ORF">GCM10022384_32970</name>
</gene>
<accession>A0ABP7QFD0</accession>
<feature type="transmembrane region" description="Helical" evidence="2">
    <location>
        <begin position="12"/>
        <end position="36"/>
    </location>
</feature>
<dbReference type="Proteomes" id="UP001500034">
    <property type="component" value="Unassembled WGS sequence"/>
</dbReference>
<feature type="region of interest" description="Disordered" evidence="1">
    <location>
        <begin position="85"/>
        <end position="109"/>
    </location>
</feature>
<comment type="caution">
    <text evidence="3">The sequence shown here is derived from an EMBL/GenBank/DDBJ whole genome shotgun (WGS) entry which is preliminary data.</text>
</comment>
<evidence type="ECO:0000313" key="4">
    <source>
        <dbReference type="Proteomes" id="UP001500034"/>
    </source>
</evidence>
<feature type="transmembrane region" description="Helical" evidence="2">
    <location>
        <begin position="42"/>
        <end position="61"/>
    </location>
</feature>
<keyword evidence="2" id="KW-0812">Transmembrane</keyword>
<keyword evidence="4" id="KW-1185">Reference proteome</keyword>
<name>A0ABP7QFD0_9ACTN</name>
<evidence type="ECO:0000256" key="2">
    <source>
        <dbReference type="SAM" id="Phobius"/>
    </source>
</evidence>